<dbReference type="AlphaFoldDB" id="A0A5C1YIJ4"/>
<dbReference type="Proteomes" id="UP000324678">
    <property type="component" value="Chromosome"/>
</dbReference>
<dbReference type="RefSeq" id="WP_149160621.1">
    <property type="nucleotide sequence ID" value="NZ_CP043505.1"/>
</dbReference>
<gene>
    <name evidence="1" type="ORF">FLP10_09360</name>
</gene>
<keyword evidence="2" id="KW-1185">Reference proteome</keyword>
<dbReference type="KEGG" id="ail:FLP10_09360"/>
<reference evidence="1 2" key="1">
    <citation type="submission" date="2019-09" db="EMBL/GenBank/DDBJ databases">
        <title>Genome sequencing of strain KACC 19306.</title>
        <authorList>
            <person name="Heo J."/>
            <person name="Kim S.-J."/>
            <person name="Kim J.-S."/>
            <person name="Hong S.-B."/>
            <person name="Kwon S.-W."/>
        </authorList>
    </citation>
    <scope>NUCLEOTIDE SEQUENCE [LARGE SCALE GENOMIC DNA]</scope>
    <source>
        <strain evidence="1 2">KACC 19306</strain>
    </source>
</reference>
<organism evidence="1 2">
    <name type="scientific">Agromyces intestinalis</name>
    <dbReference type="NCBI Taxonomy" id="2592652"/>
    <lineage>
        <taxon>Bacteria</taxon>
        <taxon>Bacillati</taxon>
        <taxon>Actinomycetota</taxon>
        <taxon>Actinomycetes</taxon>
        <taxon>Micrococcales</taxon>
        <taxon>Microbacteriaceae</taxon>
        <taxon>Agromyces</taxon>
    </lineage>
</organism>
<protein>
    <submittedName>
        <fullName evidence="1">L-rhamnose mutarotase</fullName>
    </submittedName>
</protein>
<dbReference type="InterPro" id="IPR008000">
    <property type="entry name" value="Rham/fucose_mutarotase"/>
</dbReference>
<dbReference type="Gene3D" id="3.30.70.100">
    <property type="match status" value="1"/>
</dbReference>
<evidence type="ECO:0000313" key="2">
    <source>
        <dbReference type="Proteomes" id="UP000324678"/>
    </source>
</evidence>
<accession>A0A5C1YIJ4</accession>
<sequence length="111" mass="12530">MTSTERIALHSEVRDGYVEAHVRIPDDLAEAFPRVGIHEWTIWRSGNHMFHLVACDDWDAAVTALDDEPANVDWQATIGPFVEVYRDASGDPGFEPLDIVWDLRAQRAEGL</sequence>
<dbReference type="GO" id="GO:0016857">
    <property type="term" value="F:racemase and epimerase activity, acting on carbohydrates and derivatives"/>
    <property type="evidence" value="ECO:0007669"/>
    <property type="project" value="InterPro"/>
</dbReference>
<dbReference type="EMBL" id="CP043505">
    <property type="protein sequence ID" value="QEO14602.1"/>
    <property type="molecule type" value="Genomic_DNA"/>
</dbReference>
<dbReference type="SUPFAM" id="SSF54909">
    <property type="entry name" value="Dimeric alpha+beta barrel"/>
    <property type="match status" value="1"/>
</dbReference>
<dbReference type="OrthoDB" id="3826869at2"/>
<proteinExistence type="predicted"/>
<dbReference type="Pfam" id="PF05336">
    <property type="entry name" value="rhaM"/>
    <property type="match status" value="1"/>
</dbReference>
<dbReference type="InterPro" id="IPR011008">
    <property type="entry name" value="Dimeric_a/b-barrel"/>
</dbReference>
<evidence type="ECO:0000313" key="1">
    <source>
        <dbReference type="EMBL" id="QEO14602.1"/>
    </source>
</evidence>
<name>A0A5C1YIJ4_9MICO</name>